<reference evidence="3 4" key="1">
    <citation type="submission" date="2020-08" db="EMBL/GenBank/DDBJ databases">
        <title>Arenibacter gaetbuli sp. nov., isolated from a sand dune.</title>
        <authorList>
            <person name="Park S."/>
            <person name="Yoon J.-H."/>
        </authorList>
    </citation>
    <scope>NUCLEOTIDE SEQUENCE [LARGE SCALE GENOMIC DNA]</scope>
    <source>
        <strain evidence="3 4">BSSL-BM3</strain>
    </source>
</reference>
<dbReference type="EMBL" id="JACLHY010000017">
    <property type="protein sequence ID" value="MBC8769348.1"/>
    <property type="molecule type" value="Genomic_DNA"/>
</dbReference>
<gene>
    <name evidence="3" type="ORF">H4O18_15230</name>
</gene>
<name>A0ABR7QQ82_9FLAO</name>
<dbReference type="Proteomes" id="UP000618952">
    <property type="component" value="Unassembled WGS sequence"/>
</dbReference>
<evidence type="ECO:0000259" key="2">
    <source>
        <dbReference type="Pfam" id="PF26273"/>
    </source>
</evidence>
<evidence type="ECO:0000313" key="4">
    <source>
        <dbReference type="Proteomes" id="UP000618952"/>
    </source>
</evidence>
<keyword evidence="1" id="KW-1133">Transmembrane helix</keyword>
<keyword evidence="4" id="KW-1185">Reference proteome</keyword>
<dbReference type="Pfam" id="PF26273">
    <property type="entry name" value="Gly_zipper"/>
    <property type="match status" value="1"/>
</dbReference>
<dbReference type="RefSeq" id="WP_187586230.1">
    <property type="nucleotide sequence ID" value="NZ_JACLHY010000017.1"/>
</dbReference>
<evidence type="ECO:0000256" key="1">
    <source>
        <dbReference type="SAM" id="Phobius"/>
    </source>
</evidence>
<feature type="domain" description="Glycine zipper-like" evidence="2">
    <location>
        <begin position="17"/>
        <end position="51"/>
    </location>
</feature>
<proteinExistence type="predicted"/>
<feature type="transmembrane region" description="Helical" evidence="1">
    <location>
        <begin position="12"/>
        <end position="31"/>
    </location>
</feature>
<keyword evidence="1" id="KW-0812">Transmembrane</keyword>
<accession>A0ABR7QQ82</accession>
<dbReference type="InterPro" id="IPR058598">
    <property type="entry name" value="Gly_zipper-like_dom"/>
</dbReference>
<comment type="caution">
    <text evidence="3">The sequence shown here is derived from an EMBL/GenBank/DDBJ whole genome shotgun (WGS) entry which is preliminary data.</text>
</comment>
<organism evidence="3 4">
    <name type="scientific">Arenibacter arenosicollis</name>
    <dbReference type="NCBI Taxonomy" id="2762274"/>
    <lineage>
        <taxon>Bacteria</taxon>
        <taxon>Pseudomonadati</taxon>
        <taxon>Bacteroidota</taxon>
        <taxon>Flavobacteriia</taxon>
        <taxon>Flavobacteriales</taxon>
        <taxon>Flavobacteriaceae</taxon>
        <taxon>Arenibacter</taxon>
    </lineage>
</organism>
<protein>
    <recommendedName>
        <fullName evidence="2">Glycine zipper-like domain-containing protein</fullName>
    </recommendedName>
</protein>
<keyword evidence="1" id="KW-0472">Membrane</keyword>
<sequence length="64" mass="7146">MKAIKKIMKEKLKDITGMMLGILLGVIIGIAQDNIGLWISLGLANGVAIDYTRKNESKHKKHRE</sequence>
<evidence type="ECO:0000313" key="3">
    <source>
        <dbReference type="EMBL" id="MBC8769348.1"/>
    </source>
</evidence>